<proteinExistence type="predicted"/>
<organism evidence="1 2">
    <name type="scientific">Coprobacillus cateniformis</name>
    <dbReference type="NCBI Taxonomy" id="100884"/>
    <lineage>
        <taxon>Bacteria</taxon>
        <taxon>Bacillati</taxon>
        <taxon>Bacillota</taxon>
        <taxon>Erysipelotrichia</taxon>
        <taxon>Erysipelotrichales</taxon>
        <taxon>Coprobacillaceae</taxon>
        <taxon>Coprobacillus</taxon>
    </lineage>
</organism>
<protein>
    <submittedName>
        <fullName evidence="1">Uncharacterized protein</fullName>
    </submittedName>
</protein>
<name>E7GAZ6_9FIRM</name>
<evidence type="ECO:0000313" key="1">
    <source>
        <dbReference type="EMBL" id="EFW04812.1"/>
    </source>
</evidence>
<gene>
    <name evidence="1" type="ORF">HMPREF9488_01936</name>
</gene>
<keyword evidence="2" id="KW-1185">Reference proteome</keyword>
<comment type="caution">
    <text evidence="1">The sequence shown here is derived from an EMBL/GenBank/DDBJ whole genome shotgun (WGS) entry which is preliminary data.</text>
</comment>
<accession>E7GAZ6</accession>
<dbReference type="HOGENOM" id="CLU_2080789_0_0_9"/>
<dbReference type="EMBL" id="ADKX01000033">
    <property type="protein sequence ID" value="EFW04812.1"/>
    <property type="molecule type" value="Genomic_DNA"/>
</dbReference>
<dbReference type="AlphaFoldDB" id="E7GAZ6"/>
<reference evidence="1 2" key="1">
    <citation type="submission" date="2010-12" db="EMBL/GenBank/DDBJ databases">
        <title>The Genome Sequence of Coprobacillus sp. strain 29_1.</title>
        <authorList>
            <consortium name="The Broad Institute Genome Sequencing Platform"/>
            <person name="Earl A."/>
            <person name="Ward D."/>
            <person name="Feldgarden M."/>
            <person name="Gevers D."/>
            <person name="Daigneault M."/>
            <person name="Sibley C.D."/>
            <person name="White A."/>
            <person name="Strauss J."/>
            <person name="Allen-Vercoe E."/>
            <person name="Young S.K."/>
            <person name="Zeng Q."/>
            <person name="Gargeya S."/>
            <person name="Fitzgerald M."/>
            <person name="Haas B."/>
            <person name="Abouelleil A."/>
            <person name="Alvarado L."/>
            <person name="Arachchi H.M."/>
            <person name="Berlin A."/>
            <person name="Brown A."/>
            <person name="Chapman S.B."/>
            <person name="Chen Z."/>
            <person name="Dunbar C."/>
            <person name="Freedman E."/>
            <person name="Gearin G."/>
            <person name="Gellesch M."/>
            <person name="Goldberg J."/>
            <person name="Griggs A."/>
            <person name="Gujja S."/>
            <person name="Heilman E."/>
            <person name="Heiman D."/>
            <person name="Howarth C."/>
            <person name="Larson L."/>
            <person name="Lui A."/>
            <person name="MacDonald P.J.P."/>
            <person name="Mehta T."/>
            <person name="Montmayeur A."/>
            <person name="Murphy C."/>
            <person name="Neiman D."/>
            <person name="Pearson M."/>
            <person name="Priest M."/>
            <person name="Roberts A."/>
            <person name="Saif S."/>
            <person name="Shea T."/>
            <person name="Shenoy N."/>
            <person name="Sisk P."/>
            <person name="Stolte C."/>
            <person name="Sykes S."/>
            <person name="White J."/>
            <person name="Yandava C."/>
            <person name="Nusbaum C."/>
            <person name="Birren B."/>
        </authorList>
    </citation>
    <scope>NUCLEOTIDE SEQUENCE [LARGE SCALE GENOMIC DNA]</scope>
    <source>
        <strain evidence="1 2">29_1</strain>
    </source>
</reference>
<sequence length="117" mass="13949">MYEYRNQLYLQVFKKDNSSRYHTFAFFDPISSNQTMLYYYNIRIDNQNLVVVGGYNQNNYIDHYKLYDSNINEINKIISNQKYILDIYTCDTVLSASAYDSDGNQLESLIKHGIYNY</sequence>
<dbReference type="Proteomes" id="UP000003157">
    <property type="component" value="Unassembled WGS sequence"/>
</dbReference>
<evidence type="ECO:0000313" key="2">
    <source>
        <dbReference type="Proteomes" id="UP000003157"/>
    </source>
</evidence>
<dbReference type="STRING" id="100884.GCA_000269565_02032"/>